<keyword evidence="2 4" id="KW-0238">DNA-binding</keyword>
<dbReference type="PANTHER" id="PTHR47506:SF1">
    <property type="entry name" value="HTH-TYPE TRANSCRIPTIONAL REGULATOR YJDC"/>
    <property type="match status" value="1"/>
</dbReference>
<organism evidence="6 7">
    <name type="scientific">Chelatococcus albus</name>
    <dbReference type="NCBI Taxonomy" id="3047466"/>
    <lineage>
        <taxon>Bacteria</taxon>
        <taxon>Pseudomonadati</taxon>
        <taxon>Pseudomonadota</taxon>
        <taxon>Alphaproteobacteria</taxon>
        <taxon>Hyphomicrobiales</taxon>
        <taxon>Chelatococcaceae</taxon>
        <taxon>Chelatococcus</taxon>
    </lineage>
</organism>
<dbReference type="Pfam" id="PF00440">
    <property type="entry name" value="TetR_N"/>
    <property type="match status" value="1"/>
</dbReference>
<proteinExistence type="predicted"/>
<evidence type="ECO:0000256" key="1">
    <source>
        <dbReference type="ARBA" id="ARBA00023015"/>
    </source>
</evidence>
<feature type="domain" description="HTH tetR-type" evidence="5">
    <location>
        <begin position="11"/>
        <end position="71"/>
    </location>
</feature>
<dbReference type="Gene3D" id="1.10.357.10">
    <property type="entry name" value="Tetracycline Repressor, domain 2"/>
    <property type="match status" value="1"/>
</dbReference>
<dbReference type="SUPFAM" id="SSF46689">
    <property type="entry name" value="Homeodomain-like"/>
    <property type="match status" value="1"/>
</dbReference>
<dbReference type="EMBL" id="JASJEV010000004">
    <property type="protein sequence ID" value="MDJ1158132.1"/>
    <property type="molecule type" value="Genomic_DNA"/>
</dbReference>
<dbReference type="Proteomes" id="UP001321492">
    <property type="component" value="Unassembled WGS sequence"/>
</dbReference>
<reference evidence="6 7" key="1">
    <citation type="submission" date="2023-05" db="EMBL/GenBank/DDBJ databases">
        <title>Chelatococcus sp. nov., a moderately thermophilic bacterium isolated from hot spring microbial mat.</title>
        <authorList>
            <person name="Hu C.-J."/>
            <person name="Li W.-J."/>
        </authorList>
    </citation>
    <scope>NUCLEOTIDE SEQUENCE [LARGE SCALE GENOMIC DNA]</scope>
    <source>
        <strain evidence="6 7">SYSU G07232</strain>
    </source>
</reference>
<accession>A0ABT7AFH1</accession>
<evidence type="ECO:0000259" key="5">
    <source>
        <dbReference type="PROSITE" id="PS50977"/>
    </source>
</evidence>
<dbReference type="PANTHER" id="PTHR47506">
    <property type="entry name" value="TRANSCRIPTIONAL REGULATORY PROTEIN"/>
    <property type="match status" value="1"/>
</dbReference>
<dbReference type="InterPro" id="IPR001647">
    <property type="entry name" value="HTH_TetR"/>
</dbReference>
<evidence type="ECO:0000256" key="2">
    <source>
        <dbReference type="ARBA" id="ARBA00023125"/>
    </source>
</evidence>
<keyword evidence="7" id="KW-1185">Reference proteome</keyword>
<name>A0ABT7AFH1_9HYPH</name>
<comment type="caution">
    <text evidence="6">The sequence shown here is derived from an EMBL/GenBank/DDBJ whole genome shotgun (WGS) entry which is preliminary data.</text>
</comment>
<dbReference type="RefSeq" id="WP_283740133.1">
    <property type="nucleotide sequence ID" value="NZ_JASJEV010000004.1"/>
</dbReference>
<gene>
    <name evidence="6" type="ORF">QNA08_07795</name>
</gene>
<dbReference type="PROSITE" id="PS50977">
    <property type="entry name" value="HTH_TETR_2"/>
    <property type="match status" value="1"/>
</dbReference>
<keyword evidence="3" id="KW-0804">Transcription</keyword>
<dbReference type="InterPro" id="IPR009057">
    <property type="entry name" value="Homeodomain-like_sf"/>
</dbReference>
<keyword evidence="1" id="KW-0805">Transcription regulation</keyword>
<sequence>MSRATPRRPGRRTRADWVELGTTLLREEGPAALTVERLTAAAGLTKGSFYHHFDGIGAFVEALLDAWEEHSTESILHAVEALPPTPERRQRMADLTYAIDLRLETAVRRLAAGDARTAGRLAEVDARREAAVARIVQEDYRVSEEEAGVVARLLYTLHAGVVARAPADPRGFAAPMLALIEAWLGDMASRRGA</sequence>
<evidence type="ECO:0000256" key="3">
    <source>
        <dbReference type="ARBA" id="ARBA00023163"/>
    </source>
</evidence>
<evidence type="ECO:0000313" key="6">
    <source>
        <dbReference type="EMBL" id="MDJ1158132.1"/>
    </source>
</evidence>
<protein>
    <submittedName>
        <fullName evidence="6">Helix-turn-helix domain-containing protein</fullName>
    </submittedName>
</protein>
<feature type="DNA-binding region" description="H-T-H motif" evidence="4">
    <location>
        <begin position="34"/>
        <end position="53"/>
    </location>
</feature>
<evidence type="ECO:0000256" key="4">
    <source>
        <dbReference type="PROSITE-ProRule" id="PRU00335"/>
    </source>
</evidence>
<evidence type="ECO:0000313" key="7">
    <source>
        <dbReference type="Proteomes" id="UP001321492"/>
    </source>
</evidence>